<organism evidence="1">
    <name type="scientific">marine sediment metagenome</name>
    <dbReference type="NCBI Taxonomy" id="412755"/>
    <lineage>
        <taxon>unclassified sequences</taxon>
        <taxon>metagenomes</taxon>
        <taxon>ecological metagenomes</taxon>
    </lineage>
</organism>
<accession>X1ISE0</accession>
<name>X1ISE0_9ZZZZ</name>
<dbReference type="EMBL" id="BARU01029889">
    <property type="protein sequence ID" value="GAH72175.1"/>
    <property type="molecule type" value="Genomic_DNA"/>
</dbReference>
<sequence length="53" mass="6012">MLKRKILITISKTVADQAEADQIKEFVRQKVAEKPSLQVSVIYHNSELIQEGS</sequence>
<evidence type="ECO:0000313" key="1">
    <source>
        <dbReference type="EMBL" id="GAH72175.1"/>
    </source>
</evidence>
<reference evidence="1" key="1">
    <citation type="journal article" date="2014" name="Front. Microbiol.">
        <title>High frequency of phylogenetically diverse reductive dehalogenase-homologous genes in deep subseafloor sedimentary metagenomes.</title>
        <authorList>
            <person name="Kawai M."/>
            <person name="Futagami T."/>
            <person name="Toyoda A."/>
            <person name="Takaki Y."/>
            <person name="Nishi S."/>
            <person name="Hori S."/>
            <person name="Arai W."/>
            <person name="Tsubouchi T."/>
            <person name="Morono Y."/>
            <person name="Uchiyama I."/>
            <person name="Ito T."/>
            <person name="Fujiyama A."/>
            <person name="Inagaki F."/>
            <person name="Takami H."/>
        </authorList>
    </citation>
    <scope>NUCLEOTIDE SEQUENCE</scope>
    <source>
        <strain evidence="1">Expedition CK06-06</strain>
    </source>
</reference>
<dbReference type="AlphaFoldDB" id="X1ISE0"/>
<proteinExistence type="predicted"/>
<protein>
    <submittedName>
        <fullName evidence="1">Uncharacterized protein</fullName>
    </submittedName>
</protein>
<comment type="caution">
    <text evidence="1">The sequence shown here is derived from an EMBL/GenBank/DDBJ whole genome shotgun (WGS) entry which is preliminary data.</text>
</comment>
<gene>
    <name evidence="1" type="ORF">S03H2_47497</name>
</gene>